<dbReference type="Gene3D" id="3.30.70.20">
    <property type="match status" value="1"/>
</dbReference>
<dbReference type="SUPFAM" id="SSF54862">
    <property type="entry name" value="4Fe-4S ferredoxins"/>
    <property type="match status" value="1"/>
</dbReference>
<dbReference type="EMBL" id="CP030073">
    <property type="protein sequence ID" value="AWW42436.1"/>
    <property type="molecule type" value="Genomic_DNA"/>
</dbReference>
<evidence type="ECO:0000313" key="1">
    <source>
        <dbReference type="EMBL" id="AWW42436.1"/>
    </source>
</evidence>
<name>A0A2Z4JBM0_9ACTN</name>
<accession>A0A2Z4JBM0</accession>
<sequence>MPSRPAATSGTPAPDRGQWRLEVDRLACAGSGLCLATAHGRLRLDAGRARAVAELTEPDARVVDAAEICPMEAITVRDVNTGEILAPRL</sequence>
<evidence type="ECO:0000313" key="2">
    <source>
        <dbReference type="Proteomes" id="UP000249616"/>
    </source>
</evidence>
<dbReference type="KEGG" id="scad:DN051_13690"/>
<proteinExistence type="predicted"/>
<dbReference type="RefSeq" id="WP_053757386.1">
    <property type="nucleotide sequence ID" value="NZ_CBDRHE010000010.1"/>
</dbReference>
<dbReference type="Pfam" id="PF13459">
    <property type="entry name" value="Fer4_15"/>
    <property type="match status" value="1"/>
</dbReference>
<protein>
    <submittedName>
        <fullName evidence="1">Ferredoxin</fullName>
    </submittedName>
</protein>
<reference evidence="1 2" key="1">
    <citation type="journal article" date="2019" name="Int. J. Syst. Evol. Microbiol.">
        <title>Streptomyces cadmiisoli sp. nov., a novel actinomycete isolated from cadmium-contaminated soil.</title>
        <authorList>
            <person name="Li K."/>
            <person name="Tang X."/>
            <person name="Zhao J."/>
            <person name="Guo Y."/>
            <person name="Tang Y."/>
            <person name="Gao J."/>
        </authorList>
    </citation>
    <scope>NUCLEOTIDE SEQUENCE [LARGE SCALE GENOMIC DNA]</scope>
    <source>
        <strain evidence="1 2">ZFG47</strain>
    </source>
</reference>
<organism evidence="1 2">
    <name type="scientific">Streptomyces cadmiisoli</name>
    <dbReference type="NCBI Taxonomy" id="2184053"/>
    <lineage>
        <taxon>Bacteria</taxon>
        <taxon>Bacillati</taxon>
        <taxon>Actinomycetota</taxon>
        <taxon>Actinomycetes</taxon>
        <taxon>Kitasatosporales</taxon>
        <taxon>Streptomycetaceae</taxon>
        <taxon>Streptomyces</taxon>
        <taxon>Streptomyces aurantiacus group</taxon>
    </lineage>
</organism>
<keyword evidence="2" id="KW-1185">Reference proteome</keyword>
<dbReference type="AlphaFoldDB" id="A0A2Z4JBM0"/>
<gene>
    <name evidence="1" type="ORF">DN051_13690</name>
</gene>
<dbReference type="Proteomes" id="UP000249616">
    <property type="component" value="Chromosome"/>
</dbReference>